<proteinExistence type="predicted"/>
<dbReference type="Pfam" id="PF00646">
    <property type="entry name" value="F-box"/>
    <property type="match status" value="1"/>
</dbReference>
<dbReference type="STRING" id="218851.A0A2G5DDH1"/>
<dbReference type="OrthoDB" id="1933116at2759"/>
<protein>
    <recommendedName>
        <fullName evidence="1">F-box domain-containing protein</fullName>
    </recommendedName>
</protein>
<name>A0A2G5DDH1_AQUCA</name>
<dbReference type="EMBL" id="KZ305039">
    <property type="protein sequence ID" value="PIA41556.1"/>
    <property type="molecule type" value="Genomic_DNA"/>
</dbReference>
<organism evidence="2 3">
    <name type="scientific">Aquilegia coerulea</name>
    <name type="common">Rocky mountain columbine</name>
    <dbReference type="NCBI Taxonomy" id="218851"/>
    <lineage>
        <taxon>Eukaryota</taxon>
        <taxon>Viridiplantae</taxon>
        <taxon>Streptophyta</taxon>
        <taxon>Embryophyta</taxon>
        <taxon>Tracheophyta</taxon>
        <taxon>Spermatophyta</taxon>
        <taxon>Magnoliopsida</taxon>
        <taxon>Ranunculales</taxon>
        <taxon>Ranunculaceae</taxon>
        <taxon>Thalictroideae</taxon>
        <taxon>Aquilegia</taxon>
    </lineage>
</organism>
<dbReference type="AlphaFoldDB" id="A0A2G5DDH1"/>
<dbReference type="CDD" id="cd22160">
    <property type="entry name" value="F-box_AtFBL13-like"/>
    <property type="match status" value="1"/>
</dbReference>
<dbReference type="PANTHER" id="PTHR34223:SF51">
    <property type="entry name" value="OS06G0556300 PROTEIN"/>
    <property type="match status" value="1"/>
</dbReference>
<evidence type="ECO:0000259" key="1">
    <source>
        <dbReference type="Pfam" id="PF00646"/>
    </source>
</evidence>
<dbReference type="InterPro" id="IPR053781">
    <property type="entry name" value="F-box_AtFBL13-like"/>
</dbReference>
<dbReference type="Proteomes" id="UP000230069">
    <property type="component" value="Unassembled WGS sequence"/>
</dbReference>
<dbReference type="PANTHER" id="PTHR34223">
    <property type="entry name" value="OS11G0201299 PROTEIN"/>
    <property type="match status" value="1"/>
</dbReference>
<dbReference type="InterPro" id="IPR036047">
    <property type="entry name" value="F-box-like_dom_sf"/>
</dbReference>
<dbReference type="InterPro" id="IPR053197">
    <property type="entry name" value="F-box_SCFL_complex_component"/>
</dbReference>
<evidence type="ECO:0000313" key="2">
    <source>
        <dbReference type="EMBL" id="PIA41556.1"/>
    </source>
</evidence>
<sequence length="92" mass="10618">MADCGGRDQISSLPDGILCCILGFLPILEAVRTCILSRRWRPVWRLSHHMRKLDMTGFKGLKENRRYTGKETRMAITTALNMEQILLLSKFH</sequence>
<keyword evidence="3" id="KW-1185">Reference proteome</keyword>
<evidence type="ECO:0000313" key="3">
    <source>
        <dbReference type="Proteomes" id="UP000230069"/>
    </source>
</evidence>
<dbReference type="InParanoid" id="A0A2G5DDH1"/>
<dbReference type="SUPFAM" id="SSF81383">
    <property type="entry name" value="F-box domain"/>
    <property type="match status" value="1"/>
</dbReference>
<reference evidence="2 3" key="1">
    <citation type="submission" date="2017-09" db="EMBL/GenBank/DDBJ databases">
        <title>WGS assembly of Aquilegia coerulea Goldsmith.</title>
        <authorList>
            <person name="Hodges S."/>
            <person name="Kramer E."/>
            <person name="Nordborg M."/>
            <person name="Tomkins J."/>
            <person name="Borevitz J."/>
            <person name="Derieg N."/>
            <person name="Yan J."/>
            <person name="Mihaltcheva S."/>
            <person name="Hayes R.D."/>
            <person name="Rokhsar D."/>
        </authorList>
    </citation>
    <scope>NUCLEOTIDE SEQUENCE [LARGE SCALE GENOMIC DNA]</scope>
    <source>
        <strain evidence="3">cv. Goldsmith</strain>
    </source>
</reference>
<gene>
    <name evidence="2" type="ORF">AQUCO_02200177v1</name>
</gene>
<dbReference type="Gene3D" id="1.20.1280.50">
    <property type="match status" value="1"/>
</dbReference>
<accession>A0A2G5DDH1</accession>
<dbReference type="InterPro" id="IPR001810">
    <property type="entry name" value="F-box_dom"/>
</dbReference>
<feature type="domain" description="F-box" evidence="1">
    <location>
        <begin position="10"/>
        <end position="46"/>
    </location>
</feature>